<name>A0ABS2NIP6_9BACI</name>
<gene>
    <name evidence="1" type="ORF">JOC86_004320</name>
</gene>
<sequence length="50" mass="6152">MPYLREAVEKKRQHFIKLLIQAGIFHQSDQYIQQLTLTELEYVYKKNKNR</sequence>
<comment type="caution">
    <text evidence="1">The sequence shown here is derived from an EMBL/GenBank/DDBJ whole genome shotgun (WGS) entry which is preliminary data.</text>
</comment>
<protein>
    <recommendedName>
        <fullName evidence="3">Fur-regulated basic protein FbpA</fullName>
    </recommendedName>
</protein>
<keyword evidence="2" id="KW-1185">Reference proteome</keyword>
<organism evidence="1 2">
    <name type="scientific">Rossellomorea pakistanensis</name>
    <dbReference type="NCBI Taxonomy" id="992288"/>
    <lineage>
        <taxon>Bacteria</taxon>
        <taxon>Bacillati</taxon>
        <taxon>Bacillota</taxon>
        <taxon>Bacilli</taxon>
        <taxon>Bacillales</taxon>
        <taxon>Bacillaceae</taxon>
        <taxon>Rossellomorea</taxon>
    </lineage>
</organism>
<evidence type="ECO:0000313" key="1">
    <source>
        <dbReference type="EMBL" id="MBM7587746.1"/>
    </source>
</evidence>
<reference evidence="1 2" key="1">
    <citation type="submission" date="2021-01" db="EMBL/GenBank/DDBJ databases">
        <title>Genomic Encyclopedia of Type Strains, Phase IV (KMG-IV): sequencing the most valuable type-strain genomes for metagenomic binning, comparative biology and taxonomic classification.</title>
        <authorList>
            <person name="Goeker M."/>
        </authorList>
    </citation>
    <scope>NUCLEOTIDE SEQUENCE [LARGE SCALE GENOMIC DNA]</scope>
    <source>
        <strain evidence="1 2">DSM 24834</strain>
    </source>
</reference>
<dbReference type="RefSeq" id="WP_239587753.1">
    <property type="nucleotide sequence ID" value="NZ_JAFBDZ010000005.1"/>
</dbReference>
<accession>A0ABS2NIP6</accession>
<dbReference type="Proteomes" id="UP001646157">
    <property type="component" value="Unassembled WGS sequence"/>
</dbReference>
<evidence type="ECO:0008006" key="3">
    <source>
        <dbReference type="Google" id="ProtNLM"/>
    </source>
</evidence>
<dbReference type="InterPro" id="IPR025072">
    <property type="entry name" value="Fur_reg_FbpA"/>
</dbReference>
<dbReference type="EMBL" id="JAFBDZ010000005">
    <property type="protein sequence ID" value="MBM7587746.1"/>
    <property type="molecule type" value="Genomic_DNA"/>
</dbReference>
<proteinExistence type="predicted"/>
<evidence type="ECO:0000313" key="2">
    <source>
        <dbReference type="Proteomes" id="UP001646157"/>
    </source>
</evidence>
<dbReference type="Pfam" id="PF13076">
    <property type="entry name" value="Fur_reg_FbpA"/>
    <property type="match status" value="1"/>
</dbReference>